<name>A0A8H8U8X7_9HELO</name>
<feature type="compositionally biased region" description="Basic and acidic residues" evidence="1">
    <location>
        <begin position="201"/>
        <end position="213"/>
    </location>
</feature>
<feature type="compositionally biased region" description="Basic and acidic residues" evidence="1">
    <location>
        <begin position="314"/>
        <end position="326"/>
    </location>
</feature>
<gene>
    <name evidence="2" type="ORF">LSUB1_G005665</name>
</gene>
<organism evidence="2 3">
    <name type="scientific">Lachnellula subtilissima</name>
    <dbReference type="NCBI Taxonomy" id="602034"/>
    <lineage>
        <taxon>Eukaryota</taxon>
        <taxon>Fungi</taxon>
        <taxon>Dikarya</taxon>
        <taxon>Ascomycota</taxon>
        <taxon>Pezizomycotina</taxon>
        <taxon>Leotiomycetes</taxon>
        <taxon>Helotiales</taxon>
        <taxon>Lachnaceae</taxon>
        <taxon>Lachnellula</taxon>
    </lineage>
</organism>
<evidence type="ECO:0000313" key="2">
    <source>
        <dbReference type="EMBL" id="TVY34807.1"/>
    </source>
</evidence>
<feature type="region of interest" description="Disordered" evidence="1">
    <location>
        <begin position="160"/>
        <end position="389"/>
    </location>
</feature>
<dbReference type="Proteomes" id="UP000462212">
    <property type="component" value="Unassembled WGS sequence"/>
</dbReference>
<dbReference type="OrthoDB" id="3941134at2759"/>
<feature type="region of interest" description="Disordered" evidence="1">
    <location>
        <begin position="555"/>
        <end position="658"/>
    </location>
</feature>
<comment type="caution">
    <text evidence="2">The sequence shown here is derived from an EMBL/GenBank/DDBJ whole genome shotgun (WGS) entry which is preliminary data.</text>
</comment>
<accession>A0A8H8U8X7</accession>
<dbReference type="EMBL" id="QGMJ01000597">
    <property type="protein sequence ID" value="TVY34807.1"/>
    <property type="molecule type" value="Genomic_DNA"/>
</dbReference>
<protein>
    <submittedName>
        <fullName evidence="2">Uncharacterized protein</fullName>
    </submittedName>
</protein>
<dbReference type="AlphaFoldDB" id="A0A8H8U8X7"/>
<feature type="compositionally biased region" description="Basic and acidic residues" evidence="1">
    <location>
        <begin position="22"/>
        <end position="32"/>
    </location>
</feature>
<reference evidence="2 3" key="1">
    <citation type="submission" date="2018-05" db="EMBL/GenBank/DDBJ databases">
        <title>Genome sequencing and assembly of the regulated plant pathogen Lachnellula willkommii and related sister species for the development of diagnostic species identification markers.</title>
        <authorList>
            <person name="Giroux E."/>
            <person name="Bilodeau G."/>
        </authorList>
    </citation>
    <scope>NUCLEOTIDE SEQUENCE [LARGE SCALE GENOMIC DNA]</scope>
    <source>
        <strain evidence="2 3">CBS 197.66</strain>
    </source>
</reference>
<sequence>MDMDDPWGSPWADEVQNPVATKESHDVAEELGSRTPVKASSVALQEQTITPWDNPNDGADDGFGDWAAVPSETGSSLDAAHDGWGMGTGVADTHLTKPDTDGCSAGWNAVPRVAEDNISKLAPSLLREPTNITRQPSPDPWASVLATDEIPGRIRLEKGQYPEETKNSAVGNAAPAEELLDNGNLEVLKRNQTGITANRPVEADSQDHEKFQDLEFELPPEVEDIRPEKPTKDRNREEAAMPNGIESFQQPDKTLPIPTQTSTSQEVDHMSSRTSTPPSEQSHHDEFLSESPRTSLEEDPTRSQMPRKASKVQELVEHFDTLAKEDEPPEVTGDERTEVVQQSDNDEDDIDDFGDFEDVQSDLDGPIESSESVETSARPTTPDSEVPPQVMERELQLSPEMQTPQKEYGPVDYSPDASLLSQLYPNIEDELPSESCFIADRVPHDSFTSTEQRKTWYRISRYGPLRKHDMGDDENYTRINWKQSSVRAETLKIVARWIEEDRISGRVVLGGGSKAGSMFGWNDQKATPASITAAFASKAAKKIVEAPVEPTVEVPREWPKGLVRDHSASKGPSPPKARRKSSVTPKSPEEAKVERQSPVANFGWNVVPENSHKSHSRSSSREKSSRSIPIAVPITNSPSPPQKCALLSPSSSATFKPAEPVHKTSAPVAKHEVPIGSSQERIFVPPAASKAAVANLAEEEDDWGEMISSPVTSTAPAFPLFSGLRHKKSQSLGGAFSSVKPFHPTMASIPSIDSKRGHHPTLSFDKILKPETQSPRSAKSPEKPNLISEPMNAFSSPVVPAQPLPVGKSDPWASADFSFFETASAPTPPVSTPLPKTIPNKTVSFANTHVRASSHATRKSKEQMEQDKIVQDVVKGLPDLSYMLKR</sequence>
<proteinExistence type="predicted"/>
<feature type="compositionally biased region" description="Acidic residues" evidence="1">
    <location>
        <begin position="344"/>
        <end position="361"/>
    </location>
</feature>
<feature type="region of interest" description="Disordered" evidence="1">
    <location>
        <begin position="748"/>
        <end position="786"/>
    </location>
</feature>
<evidence type="ECO:0000313" key="3">
    <source>
        <dbReference type="Proteomes" id="UP000462212"/>
    </source>
</evidence>
<feature type="compositionally biased region" description="Polar residues" evidence="1">
    <location>
        <begin position="369"/>
        <end position="383"/>
    </location>
</feature>
<feature type="compositionally biased region" description="Basic and acidic residues" evidence="1">
    <location>
        <begin position="555"/>
        <end position="568"/>
    </location>
</feature>
<feature type="compositionally biased region" description="Polar residues" evidence="1">
    <location>
        <begin position="246"/>
        <end position="265"/>
    </location>
</feature>
<feature type="region of interest" description="Disordered" evidence="1">
    <location>
        <begin position="1"/>
        <end position="82"/>
    </location>
</feature>
<keyword evidence="3" id="KW-1185">Reference proteome</keyword>
<feature type="compositionally biased region" description="Basic and acidic residues" evidence="1">
    <location>
        <begin position="223"/>
        <end position="239"/>
    </location>
</feature>
<evidence type="ECO:0000256" key="1">
    <source>
        <dbReference type="SAM" id="MobiDB-lite"/>
    </source>
</evidence>
<feature type="compositionally biased region" description="Polar residues" evidence="1">
    <location>
        <begin position="42"/>
        <end position="53"/>
    </location>
</feature>